<evidence type="ECO:0000313" key="1">
    <source>
        <dbReference type="Ensembl" id="ENSNPEP00000010986.1"/>
    </source>
</evidence>
<keyword evidence="2" id="KW-1185">Reference proteome</keyword>
<accession>A0A8C6ZDH3</accession>
<dbReference type="AlphaFoldDB" id="A0A8C6ZDH3"/>
<reference evidence="1" key="1">
    <citation type="submission" date="2025-08" db="UniProtKB">
        <authorList>
            <consortium name="Ensembl"/>
        </authorList>
    </citation>
    <scope>IDENTIFICATION</scope>
</reference>
<dbReference type="Ensembl" id="ENSNPET00000011269.1">
    <property type="protein sequence ID" value="ENSNPEP00000010986.1"/>
    <property type="gene ID" value="ENSNPEG00000008252.1"/>
</dbReference>
<protein>
    <submittedName>
        <fullName evidence="1">Uncharacterized protein</fullName>
    </submittedName>
</protein>
<organism evidence="1 2">
    <name type="scientific">Nothoprocta perdicaria</name>
    <name type="common">Chilean tinamou</name>
    <name type="synonym">Crypturus perdicarius</name>
    <dbReference type="NCBI Taxonomy" id="30464"/>
    <lineage>
        <taxon>Eukaryota</taxon>
        <taxon>Metazoa</taxon>
        <taxon>Chordata</taxon>
        <taxon>Craniata</taxon>
        <taxon>Vertebrata</taxon>
        <taxon>Euteleostomi</taxon>
        <taxon>Archelosauria</taxon>
        <taxon>Archosauria</taxon>
        <taxon>Dinosauria</taxon>
        <taxon>Saurischia</taxon>
        <taxon>Theropoda</taxon>
        <taxon>Coelurosauria</taxon>
        <taxon>Aves</taxon>
        <taxon>Palaeognathae</taxon>
        <taxon>Tinamiformes</taxon>
        <taxon>Tinamidae</taxon>
        <taxon>Nothoprocta</taxon>
    </lineage>
</organism>
<proteinExistence type="predicted"/>
<reference evidence="1" key="2">
    <citation type="submission" date="2025-09" db="UniProtKB">
        <authorList>
            <consortium name="Ensembl"/>
        </authorList>
    </citation>
    <scope>IDENTIFICATION</scope>
</reference>
<dbReference type="Proteomes" id="UP000694420">
    <property type="component" value="Unplaced"/>
</dbReference>
<sequence>TSITSSDGRSSSDTFFFSAFTKVEQSLKQSFISEQLNLSTSTSFWAVFLDTGILSSLFLGGLKLKPNREPVAEVFPNVNVLDFSLLKILLTDSEPNTNFGGETTVFVGVSEVLDTSEASTVTSAVSSSTASSHPPLL</sequence>
<name>A0A8C6ZDH3_NOTPE</name>
<evidence type="ECO:0000313" key="2">
    <source>
        <dbReference type="Proteomes" id="UP000694420"/>
    </source>
</evidence>